<proteinExistence type="predicted"/>
<dbReference type="Proteomes" id="UP000240080">
    <property type="component" value="Chromosome 12"/>
</dbReference>
<dbReference type="Ensembl" id="ENSPPAT00000058889.1">
    <property type="protein sequence ID" value="ENSPPAP00000035999.1"/>
    <property type="gene ID" value="ENSPPAG00000040779.1"/>
</dbReference>
<name>A0A2R9C241_PANPA</name>
<dbReference type="EMBL" id="AJFE02117322">
    <property type="status" value="NOT_ANNOTATED_CDS"/>
    <property type="molecule type" value="Genomic_DNA"/>
</dbReference>
<dbReference type="AlphaFoldDB" id="A0A2R9C241"/>
<accession>A0A2R9C241</accession>
<reference evidence="1 2" key="1">
    <citation type="journal article" date="2012" name="Nature">
        <title>The bonobo genome compared with the chimpanzee and human genomes.</title>
        <authorList>
            <person name="Prufer K."/>
            <person name="Munch K."/>
            <person name="Hellmann I."/>
            <person name="Akagi K."/>
            <person name="Miller J.R."/>
            <person name="Walenz B."/>
            <person name="Koren S."/>
            <person name="Sutton G."/>
            <person name="Kodira C."/>
            <person name="Winer R."/>
            <person name="Knight J.R."/>
            <person name="Mullikin J.C."/>
            <person name="Meader S.J."/>
            <person name="Ponting C.P."/>
            <person name="Lunter G."/>
            <person name="Higashino S."/>
            <person name="Hobolth A."/>
            <person name="Dutheil J."/>
            <person name="Karakoc E."/>
            <person name="Alkan C."/>
            <person name="Sajjadian S."/>
            <person name="Catacchio C.R."/>
            <person name="Ventura M."/>
            <person name="Marques-Bonet T."/>
            <person name="Eichler E.E."/>
            <person name="Andre C."/>
            <person name="Atencia R."/>
            <person name="Mugisha L."/>
            <person name="Junhold J."/>
            <person name="Patterson N."/>
            <person name="Siebauer M."/>
            <person name="Good J.M."/>
            <person name="Fischer A."/>
            <person name="Ptak S.E."/>
            <person name="Lachmann M."/>
            <person name="Symer D.E."/>
            <person name="Mailund T."/>
            <person name="Schierup M.H."/>
            <person name="Andres A.M."/>
            <person name="Kelso J."/>
            <person name="Paabo S."/>
        </authorList>
    </citation>
    <scope>NUCLEOTIDE SEQUENCE [LARGE SCALE GENOMIC DNA]</scope>
</reference>
<sequence length="67" mass="7849">RNAYLMRIVFNECIPLKNTALTCQNMKYSVILLLNNSIYVTFHHSTTQLMFVFSYSTLFLVICCNTF</sequence>
<evidence type="ECO:0000313" key="1">
    <source>
        <dbReference type="Ensembl" id="ENSPPAP00000035999.1"/>
    </source>
</evidence>
<evidence type="ECO:0000313" key="2">
    <source>
        <dbReference type="Proteomes" id="UP000240080"/>
    </source>
</evidence>
<protein>
    <submittedName>
        <fullName evidence="1">Uncharacterized protein</fullName>
    </submittedName>
</protein>
<reference evidence="1" key="3">
    <citation type="submission" date="2025-09" db="UniProtKB">
        <authorList>
            <consortium name="Ensembl"/>
        </authorList>
    </citation>
    <scope>IDENTIFICATION</scope>
</reference>
<keyword evidence="2" id="KW-1185">Reference proteome</keyword>
<organism evidence="1 2">
    <name type="scientific">Pan paniscus</name>
    <name type="common">Pygmy chimpanzee</name>
    <name type="synonym">Bonobo</name>
    <dbReference type="NCBI Taxonomy" id="9597"/>
    <lineage>
        <taxon>Eukaryota</taxon>
        <taxon>Metazoa</taxon>
        <taxon>Chordata</taxon>
        <taxon>Craniata</taxon>
        <taxon>Vertebrata</taxon>
        <taxon>Euteleostomi</taxon>
        <taxon>Mammalia</taxon>
        <taxon>Eutheria</taxon>
        <taxon>Euarchontoglires</taxon>
        <taxon>Primates</taxon>
        <taxon>Haplorrhini</taxon>
        <taxon>Catarrhini</taxon>
        <taxon>Hominidae</taxon>
        <taxon>Pan</taxon>
    </lineage>
</organism>
<dbReference type="Bgee" id="ENSPPAG00000040779">
    <property type="expression patterns" value="Expressed in cerebellum"/>
</dbReference>
<reference evidence="1" key="2">
    <citation type="submission" date="2025-08" db="UniProtKB">
        <authorList>
            <consortium name="Ensembl"/>
        </authorList>
    </citation>
    <scope>IDENTIFICATION</scope>
</reference>